<dbReference type="RefSeq" id="WP_072893874.1">
    <property type="nucleotide sequence ID" value="NZ_FQWZ01000001.1"/>
</dbReference>
<evidence type="ECO:0000256" key="2">
    <source>
        <dbReference type="ARBA" id="ARBA00007663"/>
    </source>
</evidence>
<dbReference type="InterPro" id="IPR010923">
    <property type="entry name" value="T(6)A37_SUA5"/>
</dbReference>
<keyword evidence="6 13" id="KW-0808">Transferase</keyword>
<evidence type="ECO:0000256" key="11">
    <source>
        <dbReference type="ARBA" id="ARBA00029774"/>
    </source>
</evidence>
<keyword evidence="9 13" id="KW-0547">Nucleotide-binding</keyword>
<name>A0A1M5KPD7_9GAMM</name>
<dbReference type="GO" id="GO:0008033">
    <property type="term" value="P:tRNA processing"/>
    <property type="evidence" value="ECO:0007669"/>
    <property type="project" value="UniProtKB-KW"/>
</dbReference>
<evidence type="ECO:0000256" key="3">
    <source>
        <dbReference type="ARBA" id="ARBA00012584"/>
    </source>
</evidence>
<evidence type="ECO:0000256" key="9">
    <source>
        <dbReference type="ARBA" id="ARBA00022741"/>
    </source>
</evidence>
<feature type="binding site" evidence="14">
    <location>
        <position position="116"/>
    </location>
    <ligand>
        <name>L-threonine</name>
        <dbReference type="ChEBI" id="CHEBI:57926"/>
    </ligand>
</feature>
<dbReference type="OrthoDB" id="9814580at2"/>
<dbReference type="PANTHER" id="PTHR17490">
    <property type="entry name" value="SUA5"/>
    <property type="match status" value="1"/>
</dbReference>
<dbReference type="Proteomes" id="UP000199758">
    <property type="component" value="Unassembled WGS sequence"/>
</dbReference>
<comment type="subcellular location">
    <subcellularLocation>
        <location evidence="1 13">Cytoplasm</location>
    </subcellularLocation>
</comment>
<comment type="function">
    <text evidence="13">Required for the formation of a threonylcarbamoyl group on adenosine at position 37 (t(6)A37) in tRNAs that read codons beginning with adenine.</text>
</comment>
<protein>
    <recommendedName>
        <fullName evidence="4 13">Threonylcarbamoyl-AMP synthase</fullName>
        <shortName evidence="13">TC-AMP synthase</shortName>
        <ecNumber evidence="3 13">2.7.7.87</ecNumber>
    </recommendedName>
    <alternativeName>
        <fullName evidence="11 13">L-threonylcarbamoyladenylate synthase</fullName>
    </alternativeName>
</protein>
<feature type="binding site" evidence="14">
    <location>
        <position position="146"/>
    </location>
    <ligand>
        <name>ATP</name>
        <dbReference type="ChEBI" id="CHEBI:30616"/>
    </ligand>
</feature>
<evidence type="ECO:0000256" key="5">
    <source>
        <dbReference type="ARBA" id="ARBA00022490"/>
    </source>
</evidence>
<sequence>MSAHDSSDKALAEAVRCLQAGGLVAFPTETVYGLGARARDPQAVARIFAAKGRPADHPLIVHLARAAQISDWAADVPPVAWTLAEAFWPGPLTMILRRRPMVPDAVTGGLDTVALRVPAHPVAQALLETFGDGIAAPSANRYGRVSPTCAAHVREELGDAVDCLLDGGPCSVGIESTIVDLSQGVLRLLRPGAITAEQLATALGEPLPSSPSTPAPRAPGSDASHYAPAARVVLASADAALNAALHWQAQGATVGLLASQAPPGLPDTIVWLRLPESDLGQARQLYAQLRTADHRKLSVVVAVPPPATGVGVALGDRLRRAAGLGLAWHATDGDQGDGH</sequence>
<dbReference type="GO" id="GO:0005737">
    <property type="term" value="C:cytoplasm"/>
    <property type="evidence" value="ECO:0007669"/>
    <property type="project" value="UniProtKB-SubCell"/>
</dbReference>
<evidence type="ECO:0000313" key="17">
    <source>
        <dbReference type="EMBL" id="SHG54389.1"/>
    </source>
</evidence>
<keyword evidence="18" id="KW-1185">Reference proteome</keyword>
<accession>A0A1M5KPD7</accession>
<evidence type="ECO:0000256" key="12">
    <source>
        <dbReference type="ARBA" id="ARBA00048366"/>
    </source>
</evidence>
<dbReference type="EMBL" id="FQWZ01000001">
    <property type="protein sequence ID" value="SHG54389.1"/>
    <property type="molecule type" value="Genomic_DNA"/>
</dbReference>
<keyword evidence="7 13" id="KW-0819">tRNA processing</keyword>
<feature type="binding site" evidence="14">
    <location>
        <position position="176"/>
    </location>
    <ligand>
        <name>L-threonine</name>
        <dbReference type="ChEBI" id="CHEBI:57926"/>
    </ligand>
</feature>
<evidence type="ECO:0000256" key="1">
    <source>
        <dbReference type="ARBA" id="ARBA00004496"/>
    </source>
</evidence>
<feature type="compositionally biased region" description="Pro residues" evidence="15">
    <location>
        <begin position="208"/>
        <end position="217"/>
    </location>
</feature>
<evidence type="ECO:0000256" key="15">
    <source>
        <dbReference type="SAM" id="MobiDB-lite"/>
    </source>
</evidence>
<dbReference type="InterPro" id="IPR005145">
    <property type="entry name" value="Sua5_C"/>
</dbReference>
<gene>
    <name evidence="17" type="ORF">SAMN04488068_0671</name>
</gene>
<dbReference type="InterPro" id="IPR038385">
    <property type="entry name" value="Sua5/YwlC_C"/>
</dbReference>
<evidence type="ECO:0000256" key="8">
    <source>
        <dbReference type="ARBA" id="ARBA00022695"/>
    </source>
</evidence>
<dbReference type="GO" id="GO:0000049">
    <property type="term" value="F:tRNA binding"/>
    <property type="evidence" value="ECO:0007669"/>
    <property type="project" value="TreeGrafter"/>
</dbReference>
<dbReference type="PROSITE" id="PS51163">
    <property type="entry name" value="YRDC"/>
    <property type="match status" value="1"/>
</dbReference>
<evidence type="ECO:0000256" key="13">
    <source>
        <dbReference type="PIRNR" id="PIRNR004930"/>
    </source>
</evidence>
<comment type="similarity">
    <text evidence="2 13">Belongs to the SUA5 family.</text>
</comment>
<keyword evidence="10 13" id="KW-0067">ATP-binding</keyword>
<feature type="binding site" evidence="14">
    <location>
        <position position="190"/>
    </location>
    <ligand>
        <name>ATP</name>
        <dbReference type="ChEBI" id="CHEBI:30616"/>
    </ligand>
</feature>
<dbReference type="PANTHER" id="PTHR17490:SF16">
    <property type="entry name" value="THREONYLCARBAMOYL-AMP SYNTHASE"/>
    <property type="match status" value="1"/>
</dbReference>
<feature type="binding site" evidence="14">
    <location>
        <position position="30"/>
    </location>
    <ligand>
        <name>L-threonine</name>
        <dbReference type="ChEBI" id="CHEBI:57926"/>
    </ligand>
</feature>
<dbReference type="GO" id="GO:0006450">
    <property type="term" value="P:regulation of translational fidelity"/>
    <property type="evidence" value="ECO:0007669"/>
    <property type="project" value="TreeGrafter"/>
</dbReference>
<proteinExistence type="inferred from homology"/>
<dbReference type="PIRSF" id="PIRSF004930">
    <property type="entry name" value="Tln_factor_SUA5"/>
    <property type="match status" value="1"/>
</dbReference>
<dbReference type="InterPro" id="IPR006070">
    <property type="entry name" value="Sua5-like_dom"/>
</dbReference>
<evidence type="ECO:0000256" key="7">
    <source>
        <dbReference type="ARBA" id="ARBA00022694"/>
    </source>
</evidence>
<dbReference type="AlphaFoldDB" id="A0A1M5KPD7"/>
<evidence type="ECO:0000256" key="4">
    <source>
        <dbReference type="ARBA" id="ARBA00015492"/>
    </source>
</evidence>
<dbReference type="Pfam" id="PF03481">
    <property type="entry name" value="Sua5_C"/>
    <property type="match status" value="1"/>
</dbReference>
<evidence type="ECO:0000256" key="14">
    <source>
        <dbReference type="PIRSR" id="PIRSR004930-1"/>
    </source>
</evidence>
<keyword evidence="5 13" id="KW-0963">Cytoplasm</keyword>
<dbReference type="GO" id="GO:0003725">
    <property type="term" value="F:double-stranded RNA binding"/>
    <property type="evidence" value="ECO:0007669"/>
    <property type="project" value="UniProtKB-UniRule"/>
</dbReference>
<feature type="binding site" evidence="14">
    <location>
        <position position="53"/>
    </location>
    <ligand>
        <name>ATP</name>
        <dbReference type="ChEBI" id="CHEBI:30616"/>
    </ligand>
</feature>
<feature type="binding site" evidence="14">
    <location>
        <position position="226"/>
    </location>
    <ligand>
        <name>ATP</name>
        <dbReference type="ChEBI" id="CHEBI:30616"/>
    </ligand>
</feature>
<evidence type="ECO:0000256" key="10">
    <source>
        <dbReference type="ARBA" id="ARBA00022840"/>
    </source>
</evidence>
<dbReference type="STRING" id="490188.SAMN04488068_0671"/>
<dbReference type="Pfam" id="PF01300">
    <property type="entry name" value="Sua5_yciO_yrdC"/>
    <property type="match status" value="1"/>
</dbReference>
<dbReference type="InterPro" id="IPR017945">
    <property type="entry name" value="DHBP_synth_RibB-like_a/b_dom"/>
</dbReference>
<evidence type="ECO:0000313" key="18">
    <source>
        <dbReference type="Proteomes" id="UP000199758"/>
    </source>
</evidence>
<dbReference type="Gene3D" id="3.40.50.11030">
    <property type="entry name" value="Threonylcarbamoyl-AMP synthase, C-terminal domain"/>
    <property type="match status" value="1"/>
</dbReference>
<dbReference type="FunFam" id="3.90.870.10:FF:000009">
    <property type="entry name" value="Threonylcarbamoyl-AMP synthase, putative"/>
    <property type="match status" value="1"/>
</dbReference>
<organism evidence="17 18">
    <name type="scientific">Hydrocarboniphaga daqingensis</name>
    <dbReference type="NCBI Taxonomy" id="490188"/>
    <lineage>
        <taxon>Bacteria</taxon>
        <taxon>Pseudomonadati</taxon>
        <taxon>Pseudomonadota</taxon>
        <taxon>Gammaproteobacteria</taxon>
        <taxon>Nevskiales</taxon>
        <taxon>Nevskiaceae</taxon>
        <taxon>Hydrocarboniphaga</taxon>
    </lineage>
</organism>
<feature type="region of interest" description="Disordered" evidence="15">
    <location>
        <begin position="204"/>
        <end position="223"/>
    </location>
</feature>
<dbReference type="EC" id="2.7.7.87" evidence="3 13"/>
<dbReference type="NCBIfam" id="TIGR00057">
    <property type="entry name" value="L-threonylcarbamoyladenylate synthase"/>
    <property type="match status" value="1"/>
</dbReference>
<evidence type="ECO:0000259" key="16">
    <source>
        <dbReference type="PROSITE" id="PS51163"/>
    </source>
</evidence>
<keyword evidence="8 13" id="KW-0548">Nucleotidyltransferase</keyword>
<feature type="binding site" evidence="14">
    <location>
        <position position="62"/>
    </location>
    <ligand>
        <name>L-threonine</name>
        <dbReference type="ChEBI" id="CHEBI:57926"/>
    </ligand>
</feature>
<dbReference type="GO" id="GO:0061710">
    <property type="term" value="F:L-threonylcarbamoyladenylate synthase"/>
    <property type="evidence" value="ECO:0007669"/>
    <property type="project" value="UniProtKB-EC"/>
</dbReference>
<feature type="binding site" evidence="14">
    <location>
        <position position="112"/>
    </location>
    <ligand>
        <name>ATP</name>
        <dbReference type="ChEBI" id="CHEBI:30616"/>
    </ligand>
</feature>
<dbReference type="Gene3D" id="3.90.870.10">
    <property type="entry name" value="DHBP synthase"/>
    <property type="match status" value="1"/>
</dbReference>
<dbReference type="InterPro" id="IPR050156">
    <property type="entry name" value="TC-AMP_synthase_SUA5"/>
</dbReference>
<dbReference type="SUPFAM" id="SSF55821">
    <property type="entry name" value="YrdC/RibB"/>
    <property type="match status" value="1"/>
</dbReference>
<feature type="domain" description="YrdC-like" evidence="16">
    <location>
        <begin position="8"/>
        <end position="194"/>
    </location>
</feature>
<dbReference type="GO" id="GO:0005524">
    <property type="term" value="F:ATP binding"/>
    <property type="evidence" value="ECO:0007669"/>
    <property type="project" value="UniProtKB-UniRule"/>
</dbReference>
<evidence type="ECO:0000256" key="6">
    <source>
        <dbReference type="ARBA" id="ARBA00022679"/>
    </source>
</evidence>
<reference evidence="17 18" key="1">
    <citation type="submission" date="2016-11" db="EMBL/GenBank/DDBJ databases">
        <authorList>
            <person name="Jaros S."/>
            <person name="Januszkiewicz K."/>
            <person name="Wedrychowicz H."/>
        </authorList>
    </citation>
    <scope>NUCLEOTIDE SEQUENCE [LARGE SCALE GENOMIC DNA]</scope>
    <source>
        <strain evidence="17 18">CGMCC 1.7049</strain>
    </source>
</reference>
<feature type="binding site" evidence="14">
    <location>
        <position position="138"/>
    </location>
    <ligand>
        <name>ATP</name>
        <dbReference type="ChEBI" id="CHEBI:30616"/>
    </ligand>
</feature>
<comment type="catalytic activity">
    <reaction evidence="12 13">
        <text>L-threonine + hydrogencarbonate + ATP = L-threonylcarbamoyladenylate + diphosphate + H2O</text>
        <dbReference type="Rhea" id="RHEA:36407"/>
        <dbReference type="ChEBI" id="CHEBI:15377"/>
        <dbReference type="ChEBI" id="CHEBI:17544"/>
        <dbReference type="ChEBI" id="CHEBI:30616"/>
        <dbReference type="ChEBI" id="CHEBI:33019"/>
        <dbReference type="ChEBI" id="CHEBI:57926"/>
        <dbReference type="ChEBI" id="CHEBI:73682"/>
        <dbReference type="EC" id="2.7.7.87"/>
    </reaction>
</comment>
<feature type="binding site" evidence="14">
    <location>
        <position position="136"/>
    </location>
    <ligand>
        <name>L-threonine</name>
        <dbReference type="ChEBI" id="CHEBI:57926"/>
    </ligand>
</feature>